<proteinExistence type="predicted"/>
<keyword evidence="1" id="KW-0285">Flavoprotein</keyword>
<dbReference type="InterPro" id="IPR019952">
    <property type="entry name" value="F420_OxRdatse_Rv1855c_pred"/>
</dbReference>
<evidence type="ECO:0000259" key="5">
    <source>
        <dbReference type="Pfam" id="PF00296"/>
    </source>
</evidence>
<evidence type="ECO:0000256" key="1">
    <source>
        <dbReference type="ARBA" id="ARBA00022630"/>
    </source>
</evidence>
<evidence type="ECO:0000256" key="4">
    <source>
        <dbReference type="ARBA" id="ARBA00023033"/>
    </source>
</evidence>
<dbReference type="EMBL" id="CADCVF010000039">
    <property type="protein sequence ID" value="CAA9457527.1"/>
    <property type="molecule type" value="Genomic_DNA"/>
</dbReference>
<keyword evidence="4 6" id="KW-0503">Monooxygenase</keyword>
<dbReference type="NCBIfam" id="TIGR03560">
    <property type="entry name" value="F420_Rv1855c"/>
    <property type="match status" value="1"/>
</dbReference>
<dbReference type="GO" id="GO:0008726">
    <property type="term" value="F:alkanesulfonate monooxygenase activity"/>
    <property type="evidence" value="ECO:0007669"/>
    <property type="project" value="TreeGrafter"/>
</dbReference>
<protein>
    <submittedName>
        <fullName evidence="6">Monooxygenase</fullName>
    </submittedName>
</protein>
<evidence type="ECO:0000313" key="6">
    <source>
        <dbReference type="EMBL" id="CAA9457527.1"/>
    </source>
</evidence>
<dbReference type="AlphaFoldDB" id="A0A6J4R1W5"/>
<dbReference type="PANTHER" id="PTHR42847:SF4">
    <property type="entry name" value="ALKANESULFONATE MONOOXYGENASE-RELATED"/>
    <property type="match status" value="1"/>
</dbReference>
<keyword evidence="3" id="KW-0560">Oxidoreductase</keyword>
<dbReference type="InterPro" id="IPR036661">
    <property type="entry name" value="Luciferase-like_sf"/>
</dbReference>
<dbReference type="Gene3D" id="3.20.20.30">
    <property type="entry name" value="Luciferase-like domain"/>
    <property type="match status" value="1"/>
</dbReference>
<reference evidence="6" key="1">
    <citation type="submission" date="2020-02" db="EMBL/GenBank/DDBJ databases">
        <authorList>
            <person name="Meier V. D."/>
        </authorList>
    </citation>
    <scope>NUCLEOTIDE SEQUENCE</scope>
    <source>
        <strain evidence="6">AVDCRST_MAG58</strain>
    </source>
</reference>
<dbReference type="PANTHER" id="PTHR42847">
    <property type="entry name" value="ALKANESULFONATE MONOOXYGENASE"/>
    <property type="match status" value="1"/>
</dbReference>
<sequence>MIEVAIMVEGQEGVDWDRWRRLARAVEDLGYAGLYRSDHFPNKRTGSYRNGLELWASLAWLADNTSRIEFGPLVSPVSFRHPVITAWQASAVDNLAEGRLRLGLGAGWNEWEHETFGFEVLDTDRRFVRFEEGLEVVTRLLRNDEPVSFDGKFYSLRDALLMPRSPRPGGTLVVVGGNGVRRTLPLAARYADEWNAVFLKAEAFMDLNARLDELVREAGRAPQEVRRTLMTRVIFGRTEADVDRKLDGALRDHLPAAVLVGTTGEIVERLGQLSEVGVQRAMLQWLEVDDIDALEAMAHTVLPQLTAG</sequence>
<feature type="domain" description="Luciferase-like" evidence="5">
    <location>
        <begin position="11"/>
        <end position="247"/>
    </location>
</feature>
<dbReference type="InterPro" id="IPR050172">
    <property type="entry name" value="SsuD_RutA_monooxygenase"/>
</dbReference>
<keyword evidence="2" id="KW-0288">FMN</keyword>
<gene>
    <name evidence="6" type="ORF">AVDCRST_MAG58-1727</name>
</gene>
<accession>A0A6J4R1W5</accession>
<name>A0A6J4R1W5_9ACTN</name>
<evidence type="ECO:0000256" key="2">
    <source>
        <dbReference type="ARBA" id="ARBA00022643"/>
    </source>
</evidence>
<dbReference type="SUPFAM" id="SSF51679">
    <property type="entry name" value="Bacterial luciferase-like"/>
    <property type="match status" value="1"/>
</dbReference>
<dbReference type="GO" id="GO:0046306">
    <property type="term" value="P:alkanesulfonate catabolic process"/>
    <property type="evidence" value="ECO:0007669"/>
    <property type="project" value="TreeGrafter"/>
</dbReference>
<dbReference type="Pfam" id="PF00296">
    <property type="entry name" value="Bac_luciferase"/>
    <property type="match status" value="1"/>
</dbReference>
<dbReference type="InterPro" id="IPR011251">
    <property type="entry name" value="Luciferase-like_dom"/>
</dbReference>
<organism evidence="6">
    <name type="scientific">uncultured Rubrobacteraceae bacterium</name>
    <dbReference type="NCBI Taxonomy" id="349277"/>
    <lineage>
        <taxon>Bacteria</taxon>
        <taxon>Bacillati</taxon>
        <taxon>Actinomycetota</taxon>
        <taxon>Rubrobacteria</taxon>
        <taxon>Rubrobacterales</taxon>
        <taxon>Rubrobacteraceae</taxon>
        <taxon>environmental samples</taxon>
    </lineage>
</organism>
<evidence type="ECO:0000256" key="3">
    <source>
        <dbReference type="ARBA" id="ARBA00023002"/>
    </source>
</evidence>